<dbReference type="EMBL" id="BDDD01011188">
    <property type="protein sequence ID" value="GAV92739.1"/>
    <property type="molecule type" value="Genomic_DNA"/>
</dbReference>
<dbReference type="AlphaFoldDB" id="A0A1Q3DK27"/>
<dbReference type="InParanoid" id="A0A1Q3DK27"/>
<dbReference type="Gene3D" id="3.60.10.10">
    <property type="entry name" value="Endonuclease/exonuclease/phosphatase"/>
    <property type="match status" value="1"/>
</dbReference>
<dbReference type="InterPro" id="IPR036691">
    <property type="entry name" value="Endo/exonu/phosph_ase_sf"/>
</dbReference>
<keyword evidence="2" id="KW-1185">Reference proteome</keyword>
<name>A0A1Q3DK27_CEPFO</name>
<gene>
    <name evidence="1" type="ORF">CFOL_v3_36117</name>
</gene>
<sequence>MGNRDRIARRLPKGWSTVTNHCHSLIGRIWVIWNPGVVQFTVIDISLQAIHGTLTFDKAVVFVSIVYGSCDLRERRDLWANLTHHSTVAPGRPWIVLGDFDVSRYPREHTGNRLVSSKAMEEFELCIRKCEIEDLRQTGQFFTWNNKRTGAEAIAKKIDRALGNWWWFKEFSDIQAVFPPPGISDHSPCILPLQRPSIRGAGLSSTSMCGLPISPFWGWSGMYSRDSWRAPQWRLWVRSSGCSNLSLRSSTIDPSRTRPLFAPTL</sequence>
<dbReference type="PANTHER" id="PTHR33710">
    <property type="entry name" value="BNAC02G09200D PROTEIN"/>
    <property type="match status" value="1"/>
</dbReference>
<reference evidence="2" key="1">
    <citation type="submission" date="2016-04" db="EMBL/GenBank/DDBJ databases">
        <title>Cephalotus genome sequencing.</title>
        <authorList>
            <person name="Fukushima K."/>
            <person name="Hasebe M."/>
            <person name="Fang X."/>
        </authorList>
    </citation>
    <scope>NUCLEOTIDE SEQUENCE [LARGE SCALE GENOMIC DNA]</scope>
    <source>
        <strain evidence="2">cv. St1</strain>
    </source>
</reference>
<evidence type="ECO:0000313" key="1">
    <source>
        <dbReference type="EMBL" id="GAV92739.1"/>
    </source>
</evidence>
<dbReference type="Proteomes" id="UP000187406">
    <property type="component" value="Unassembled WGS sequence"/>
</dbReference>
<dbReference type="OrthoDB" id="1742140at2759"/>
<dbReference type="PANTHER" id="PTHR33710:SF71">
    <property type="entry name" value="ENDONUCLEASE_EXONUCLEASE_PHOSPHATASE DOMAIN-CONTAINING PROTEIN"/>
    <property type="match status" value="1"/>
</dbReference>
<accession>A0A1Q3DK27</accession>
<dbReference type="SUPFAM" id="SSF56219">
    <property type="entry name" value="DNase I-like"/>
    <property type="match status" value="1"/>
</dbReference>
<evidence type="ECO:0000313" key="2">
    <source>
        <dbReference type="Proteomes" id="UP000187406"/>
    </source>
</evidence>
<organism evidence="1 2">
    <name type="scientific">Cephalotus follicularis</name>
    <name type="common">Albany pitcher plant</name>
    <dbReference type="NCBI Taxonomy" id="3775"/>
    <lineage>
        <taxon>Eukaryota</taxon>
        <taxon>Viridiplantae</taxon>
        <taxon>Streptophyta</taxon>
        <taxon>Embryophyta</taxon>
        <taxon>Tracheophyta</taxon>
        <taxon>Spermatophyta</taxon>
        <taxon>Magnoliopsida</taxon>
        <taxon>eudicotyledons</taxon>
        <taxon>Gunneridae</taxon>
        <taxon>Pentapetalae</taxon>
        <taxon>rosids</taxon>
        <taxon>fabids</taxon>
        <taxon>Oxalidales</taxon>
        <taxon>Cephalotaceae</taxon>
        <taxon>Cephalotus</taxon>
    </lineage>
</organism>
<comment type="caution">
    <text evidence="1">The sequence shown here is derived from an EMBL/GenBank/DDBJ whole genome shotgun (WGS) entry which is preliminary data.</text>
</comment>
<protein>
    <submittedName>
        <fullName evidence="1">Exo_endo_phos domain-containing protein</fullName>
    </submittedName>
</protein>
<proteinExistence type="predicted"/>